<evidence type="ECO:0000313" key="2">
    <source>
        <dbReference type="Proteomes" id="UP000616114"/>
    </source>
</evidence>
<sequence>MQIHATVHAENSSEEDSPNFRVNFWEHDAYGSWALDAFVLTDAADINEVLEWVESNRAGRRVEVFVEAGDEPVKPFGEPRTSDLLRLLGSNPNAEEEERLTITFVRDTDVG</sequence>
<protein>
    <submittedName>
        <fullName evidence="1">Uncharacterized protein</fullName>
    </submittedName>
</protein>
<dbReference type="AlphaFoldDB" id="A0A8J2XL16"/>
<reference evidence="1" key="1">
    <citation type="journal article" date="2014" name="Int. J. Syst. Evol. Microbiol.">
        <title>Complete genome sequence of Corynebacterium casei LMG S-19264T (=DSM 44701T), isolated from a smear-ripened cheese.</title>
        <authorList>
            <consortium name="US DOE Joint Genome Institute (JGI-PGF)"/>
            <person name="Walter F."/>
            <person name="Albersmeier A."/>
            <person name="Kalinowski J."/>
            <person name="Ruckert C."/>
        </authorList>
    </citation>
    <scope>NUCLEOTIDE SEQUENCE</scope>
    <source>
        <strain evidence="1">CGMCC 1.12785</strain>
    </source>
</reference>
<gene>
    <name evidence="1" type="ORF">GCM10011333_21860</name>
</gene>
<dbReference type="Proteomes" id="UP000616114">
    <property type="component" value="Unassembled WGS sequence"/>
</dbReference>
<name>A0A8J2XL16_9MICO</name>
<organism evidence="1 2">
    <name type="scientific">Sediminivirga luteola</name>
    <dbReference type="NCBI Taxonomy" id="1774748"/>
    <lineage>
        <taxon>Bacteria</taxon>
        <taxon>Bacillati</taxon>
        <taxon>Actinomycetota</taxon>
        <taxon>Actinomycetes</taxon>
        <taxon>Micrococcales</taxon>
        <taxon>Brevibacteriaceae</taxon>
        <taxon>Sediminivirga</taxon>
    </lineage>
</organism>
<keyword evidence="2" id="KW-1185">Reference proteome</keyword>
<reference evidence="1" key="2">
    <citation type="submission" date="2020-09" db="EMBL/GenBank/DDBJ databases">
        <authorList>
            <person name="Sun Q."/>
            <person name="Zhou Y."/>
        </authorList>
    </citation>
    <scope>NUCLEOTIDE SEQUENCE</scope>
    <source>
        <strain evidence="1">CGMCC 1.12785</strain>
    </source>
</reference>
<dbReference type="EMBL" id="BMFY01000009">
    <property type="protein sequence ID" value="GGA18443.1"/>
    <property type="molecule type" value="Genomic_DNA"/>
</dbReference>
<proteinExistence type="predicted"/>
<evidence type="ECO:0000313" key="1">
    <source>
        <dbReference type="EMBL" id="GGA18443.1"/>
    </source>
</evidence>
<accession>A0A8J2XL16</accession>
<comment type="caution">
    <text evidence="1">The sequence shown here is derived from an EMBL/GenBank/DDBJ whole genome shotgun (WGS) entry which is preliminary data.</text>
</comment>